<name>A0A146I6S4_9EUKA</name>
<evidence type="ECO:0000256" key="6">
    <source>
        <dbReference type="ARBA" id="ARBA00023310"/>
    </source>
</evidence>
<dbReference type="GeneID" id="27217941"/>
<evidence type="ECO:0000313" key="9">
    <source>
        <dbReference type="EMBL" id="BAU71447.1"/>
    </source>
</evidence>
<evidence type="ECO:0000256" key="1">
    <source>
        <dbReference type="ARBA" id="ARBA00004325"/>
    </source>
</evidence>
<evidence type="ECO:0000256" key="3">
    <source>
        <dbReference type="ARBA" id="ARBA00022989"/>
    </source>
</evidence>
<dbReference type="Pfam" id="PF02326">
    <property type="entry name" value="YMF19"/>
    <property type="match status" value="1"/>
</dbReference>
<dbReference type="InterPro" id="IPR003319">
    <property type="entry name" value="YMF19-like_N"/>
</dbReference>
<dbReference type="GO" id="GO:0031966">
    <property type="term" value="C:mitochondrial membrane"/>
    <property type="evidence" value="ECO:0007669"/>
    <property type="project" value="UniProtKB-SubCell"/>
</dbReference>
<gene>
    <name evidence="9" type="primary">atp8</name>
</gene>
<dbReference type="AlphaFoldDB" id="A0A146I6S4"/>
<dbReference type="RefSeq" id="YP_009245595.1">
    <property type="nucleotide sequence ID" value="NC_029886.1"/>
</dbReference>
<geneLocation type="mitochondrion" evidence="9"/>
<dbReference type="GO" id="GO:0006754">
    <property type="term" value="P:ATP biosynthetic process"/>
    <property type="evidence" value="ECO:0007669"/>
    <property type="project" value="UniProtKB-KW"/>
</dbReference>
<keyword evidence="5 7" id="KW-0472">Membrane</keyword>
<keyword evidence="6" id="KW-0066">ATP synthesis</keyword>
<evidence type="ECO:0000256" key="2">
    <source>
        <dbReference type="ARBA" id="ARBA00022692"/>
    </source>
</evidence>
<feature type="transmembrane region" description="Helical" evidence="7">
    <location>
        <begin position="6"/>
        <end position="27"/>
    </location>
</feature>
<evidence type="ECO:0000259" key="8">
    <source>
        <dbReference type="Pfam" id="PF02326"/>
    </source>
</evidence>
<sequence length="133" mass="14346">MPQLDKVTYFSQVATLISSFIIFYFIIVKRNLTDTAKILKLRNKSLKKLDAIAEGLGAELSGQASASSLKKVIVASNTILGEAREAVAAAASHTSHGSNNDSVLSSKAYLNTLVRLCLIRKGLIQLIRKMGPV</sequence>
<feature type="domain" description="ATP synthase YMF19-like N-terminal" evidence="8">
    <location>
        <begin position="2"/>
        <end position="71"/>
    </location>
</feature>
<protein>
    <submittedName>
        <fullName evidence="9">ATP synthase F0 subunit 8</fullName>
    </submittedName>
</protein>
<accession>A0A146I6S4</accession>
<comment type="subcellular location">
    <subcellularLocation>
        <location evidence="1">Mitochondrion membrane</location>
    </subcellularLocation>
</comment>
<evidence type="ECO:0000256" key="5">
    <source>
        <dbReference type="ARBA" id="ARBA00023136"/>
    </source>
</evidence>
<evidence type="ECO:0000256" key="4">
    <source>
        <dbReference type="ARBA" id="ARBA00023128"/>
    </source>
</evidence>
<evidence type="ECO:0000256" key="7">
    <source>
        <dbReference type="SAM" id="Phobius"/>
    </source>
</evidence>
<reference evidence="9" key="1">
    <citation type="submission" date="2015-10" db="EMBL/GenBank/DDBJ databases">
        <title>The mitochondrial genome of Diphylleia rotans.</title>
        <authorList>
            <person name="Kamikawa R."/>
            <person name="Roger A.J."/>
        </authorList>
    </citation>
    <scope>NUCLEOTIDE SEQUENCE</scope>
    <source>
        <strain evidence="9">NIES-3764</strain>
    </source>
</reference>
<proteinExistence type="predicted"/>
<keyword evidence="2 7" id="KW-0812">Transmembrane</keyword>
<dbReference type="EMBL" id="AP015014">
    <property type="protein sequence ID" value="BAU71447.1"/>
    <property type="molecule type" value="Genomic_DNA"/>
</dbReference>
<keyword evidence="4 9" id="KW-0496">Mitochondrion</keyword>
<keyword evidence="3 7" id="KW-1133">Transmembrane helix</keyword>
<organism evidence="9">
    <name type="scientific">Diphylleia rotans</name>
    <dbReference type="NCBI Taxonomy" id="190327"/>
    <lineage>
        <taxon>Eukaryota</taxon>
        <taxon>CRuMs</taxon>
        <taxon>Collodictyonidae</taxon>
        <taxon>Diphylleia</taxon>
    </lineage>
</organism>